<protein>
    <recommendedName>
        <fullName evidence="3">Gfo/Idh/MocA-like oxidoreductase C-terminal domain-containing protein</fullName>
    </recommendedName>
</protein>
<dbReference type="Gene3D" id="3.30.360.10">
    <property type="entry name" value="Dihydrodipicolinate Reductase, domain 2"/>
    <property type="match status" value="1"/>
</dbReference>
<name>A0ABQ6K0I2_9MICO</name>
<sequence>MKIVGERGLIEIDLSHSDLLLASRDGEVSFRDTRFWPSPSGAGAFNLRTELQEFIRSVRDGMPSPVTAADGRAAVATIEQIDARLTRAD</sequence>
<organism evidence="1 2">
    <name type="scientific">Pseudolysinimonas kribbensis</name>
    <dbReference type="NCBI Taxonomy" id="433641"/>
    <lineage>
        <taxon>Bacteria</taxon>
        <taxon>Bacillati</taxon>
        <taxon>Actinomycetota</taxon>
        <taxon>Actinomycetes</taxon>
        <taxon>Micrococcales</taxon>
        <taxon>Microbacteriaceae</taxon>
        <taxon>Pseudolysinimonas</taxon>
    </lineage>
</organism>
<evidence type="ECO:0008006" key="3">
    <source>
        <dbReference type="Google" id="ProtNLM"/>
    </source>
</evidence>
<reference evidence="2" key="1">
    <citation type="journal article" date="2019" name="Int. J. Syst. Evol. Microbiol.">
        <title>The Global Catalogue of Microorganisms (GCM) 10K type strain sequencing project: providing services to taxonomists for standard genome sequencing and annotation.</title>
        <authorList>
            <consortium name="The Broad Institute Genomics Platform"/>
            <consortium name="The Broad Institute Genome Sequencing Center for Infectious Disease"/>
            <person name="Wu L."/>
            <person name="Ma J."/>
        </authorList>
    </citation>
    <scope>NUCLEOTIDE SEQUENCE [LARGE SCALE GENOMIC DNA]</scope>
    <source>
        <strain evidence="2">NBRC 108894</strain>
    </source>
</reference>
<evidence type="ECO:0000313" key="2">
    <source>
        <dbReference type="Proteomes" id="UP001157034"/>
    </source>
</evidence>
<keyword evidence="2" id="KW-1185">Reference proteome</keyword>
<proteinExistence type="predicted"/>
<accession>A0ABQ6K0I2</accession>
<dbReference type="Proteomes" id="UP001157034">
    <property type="component" value="Unassembled WGS sequence"/>
</dbReference>
<comment type="caution">
    <text evidence="1">The sequence shown here is derived from an EMBL/GenBank/DDBJ whole genome shotgun (WGS) entry which is preliminary data.</text>
</comment>
<evidence type="ECO:0000313" key="1">
    <source>
        <dbReference type="EMBL" id="GMA94123.1"/>
    </source>
</evidence>
<dbReference type="EMBL" id="BSVB01000001">
    <property type="protein sequence ID" value="GMA94123.1"/>
    <property type="molecule type" value="Genomic_DNA"/>
</dbReference>
<gene>
    <name evidence="1" type="ORF">GCM10025881_09470</name>
</gene>